<evidence type="ECO:0000256" key="5">
    <source>
        <dbReference type="SAM" id="MobiDB-lite"/>
    </source>
</evidence>
<feature type="compositionally biased region" description="Low complexity" evidence="5">
    <location>
        <begin position="790"/>
        <end position="802"/>
    </location>
</feature>
<evidence type="ECO:0000256" key="3">
    <source>
        <dbReference type="ARBA" id="ARBA00022833"/>
    </source>
</evidence>
<sequence>MHADGSAGSVGIDALRQRNFVKEAVDDVTSCILPFGGKDAIQRALGEKGTELVKHLLGYASGTGEAALRGCPVHFRRMSLQQAGEILNAFCSERLRWLFTWDLLRSPPVHFAVMQTWLERPENEGLGETVRSMALAALRVRAYALGKHYRAAKARLLDGREVEAGREMAHLALAAAVATDEFANCIYRETTEFCGRKYADALLSARATFTDEPAPDTVPVDAIWIEKILTEAEARFAEVPEGHRGWIQTNYDILNGLKPELQAAIEELNFANLVKKIDEGAVKYGTERRSEGCESDPRWVVKSCLNVAVIMKWVRRKLSETGGRFFYGEEYLERVLLGTENFDAQTIFLQLRVAFGDRRAAVTSELCELLASALEAADGIPCQLTEAAEQAAAELLSAESELSSELAPDAKATKKGKKKKKKGHSTHTPGRLPAAAGGVLAGKVDLSGDDVSSPRQLAPGPSLAPPADGADSSRDTSDGKPRNKPSYKPVDDPGDESGVRMAGESEPSSRSGGDVEMGGGIDQGRGERRQGDAEQGPGSAGSRTPSDRPSVGARGRGAVEAADVISGHQEVRGDSSPASTETGPGAASSSSPTHSVRPLITNPPNAPPAAAIPESPLGETKALPPDCCKPNAGGRSDVETLSKSHVAAGERPPGRGRGGTLGGQDSKAGSSSAPATESVTAAIGRQDIQLGPTTTLLAVSTVPALTPKDQADPSGEPQSAESGPRVVQTVRNVMGKRKSNREEKLSGALPGQTKPAVIPSGNGATLISRATAASLSQGSGDLQANPYPYPNTNPNLNPITNPQHSPLTSEASRKPRAPYNPLARARPLTPAVPTGHSLFPEASAVPATPPRGRTSSVDQPTAKNPEPSTSGMDVTSVEASADVTHDVPRLMTGVHSEAAGPGAQRSPEPESFSPELPSILAMLLPVEGASQNVPPPNSIAFSNVYKFEGHRPNPGSDSTGSSHSAHADWVETLESGPDTWGESASVQTKSYIASDRAVGRKKTKNHSGPDKQNGQGSDVCCICFDSPKNGAIVPCGHCLCYECGTLIKEKRAECPFCNTKIESIFRLFL</sequence>
<keyword evidence="2 4" id="KW-0863">Zinc-finger</keyword>
<proteinExistence type="predicted"/>
<keyword evidence="3" id="KW-0862">Zinc</keyword>
<dbReference type="PANTHER" id="PTHR46858:SF5">
    <property type="entry name" value="E3 UBIQUITIN-PROTEIN LIGASE APD1-RELATED"/>
    <property type="match status" value="1"/>
</dbReference>
<dbReference type="AlphaFoldDB" id="A0A1Y1I3X1"/>
<feature type="compositionally biased region" description="Low complexity" evidence="5">
    <location>
        <begin position="551"/>
        <end position="562"/>
    </location>
</feature>
<feature type="compositionally biased region" description="Basic residues" evidence="5">
    <location>
        <begin position="413"/>
        <end position="425"/>
    </location>
</feature>
<feature type="compositionally biased region" description="Basic and acidic residues" evidence="5">
    <location>
        <begin position="471"/>
        <end position="481"/>
    </location>
</feature>
<keyword evidence="8" id="KW-1185">Reference proteome</keyword>
<dbReference type="GO" id="GO:0008270">
    <property type="term" value="F:zinc ion binding"/>
    <property type="evidence" value="ECO:0007669"/>
    <property type="project" value="UniProtKB-KW"/>
</dbReference>
<evidence type="ECO:0000256" key="2">
    <source>
        <dbReference type="ARBA" id="ARBA00022771"/>
    </source>
</evidence>
<dbReference type="Proteomes" id="UP000054558">
    <property type="component" value="Unassembled WGS sequence"/>
</dbReference>
<dbReference type="SUPFAM" id="SSF57850">
    <property type="entry name" value="RING/U-box"/>
    <property type="match status" value="1"/>
</dbReference>
<organism evidence="7 8">
    <name type="scientific">Klebsormidium nitens</name>
    <name type="common">Green alga</name>
    <name type="synonym">Ulothrix nitens</name>
    <dbReference type="NCBI Taxonomy" id="105231"/>
    <lineage>
        <taxon>Eukaryota</taxon>
        <taxon>Viridiplantae</taxon>
        <taxon>Streptophyta</taxon>
        <taxon>Klebsormidiophyceae</taxon>
        <taxon>Klebsormidiales</taxon>
        <taxon>Klebsormidiaceae</taxon>
        <taxon>Klebsormidium</taxon>
    </lineage>
</organism>
<dbReference type="InterPro" id="IPR013083">
    <property type="entry name" value="Znf_RING/FYVE/PHD"/>
</dbReference>
<evidence type="ECO:0000313" key="7">
    <source>
        <dbReference type="EMBL" id="GAQ85183.1"/>
    </source>
</evidence>
<dbReference type="PANTHER" id="PTHR46858">
    <property type="entry name" value="OS05G0521000 PROTEIN"/>
    <property type="match status" value="1"/>
</dbReference>
<protein>
    <recommendedName>
        <fullName evidence="6">RING-type domain-containing protein</fullName>
    </recommendedName>
</protein>
<dbReference type="OMA" id="WMARHAI"/>
<dbReference type="InterPro" id="IPR001841">
    <property type="entry name" value="Znf_RING"/>
</dbReference>
<dbReference type="PROSITE" id="PS50089">
    <property type="entry name" value="ZF_RING_2"/>
    <property type="match status" value="1"/>
</dbReference>
<reference evidence="7 8" key="1">
    <citation type="journal article" date="2014" name="Nat. Commun.">
        <title>Klebsormidium flaccidum genome reveals primary factors for plant terrestrial adaptation.</title>
        <authorList>
            <person name="Hori K."/>
            <person name="Maruyama F."/>
            <person name="Fujisawa T."/>
            <person name="Togashi T."/>
            <person name="Yamamoto N."/>
            <person name="Seo M."/>
            <person name="Sato S."/>
            <person name="Yamada T."/>
            <person name="Mori H."/>
            <person name="Tajima N."/>
            <person name="Moriyama T."/>
            <person name="Ikeuchi M."/>
            <person name="Watanabe M."/>
            <person name="Wada H."/>
            <person name="Kobayashi K."/>
            <person name="Saito M."/>
            <person name="Masuda T."/>
            <person name="Sasaki-Sekimoto Y."/>
            <person name="Mashiguchi K."/>
            <person name="Awai K."/>
            <person name="Shimojima M."/>
            <person name="Masuda S."/>
            <person name="Iwai M."/>
            <person name="Nobusawa T."/>
            <person name="Narise T."/>
            <person name="Kondo S."/>
            <person name="Saito H."/>
            <person name="Sato R."/>
            <person name="Murakawa M."/>
            <person name="Ihara Y."/>
            <person name="Oshima-Yamada Y."/>
            <person name="Ohtaka K."/>
            <person name="Satoh M."/>
            <person name="Sonobe K."/>
            <person name="Ishii M."/>
            <person name="Ohtani R."/>
            <person name="Kanamori-Sato M."/>
            <person name="Honoki R."/>
            <person name="Miyazaki D."/>
            <person name="Mochizuki H."/>
            <person name="Umetsu J."/>
            <person name="Higashi K."/>
            <person name="Shibata D."/>
            <person name="Kamiya Y."/>
            <person name="Sato N."/>
            <person name="Nakamura Y."/>
            <person name="Tabata S."/>
            <person name="Ida S."/>
            <person name="Kurokawa K."/>
            <person name="Ohta H."/>
        </authorList>
    </citation>
    <scope>NUCLEOTIDE SEQUENCE [LARGE SCALE GENOMIC DNA]</scope>
    <source>
        <strain evidence="7 8">NIES-2285</strain>
    </source>
</reference>
<dbReference type="OrthoDB" id="6270329at2759"/>
<keyword evidence="1" id="KW-0479">Metal-binding</keyword>
<dbReference type="Gene3D" id="3.30.40.10">
    <property type="entry name" value="Zinc/RING finger domain, C3HC4 (zinc finger)"/>
    <property type="match status" value="1"/>
</dbReference>
<feature type="region of interest" description="Disordered" evidence="5">
    <location>
        <begin position="399"/>
        <end position="679"/>
    </location>
</feature>
<dbReference type="EMBL" id="DF237172">
    <property type="protein sequence ID" value="GAQ85183.1"/>
    <property type="molecule type" value="Genomic_DNA"/>
</dbReference>
<gene>
    <name evidence="7" type="ORF">KFL_002230035</name>
</gene>
<evidence type="ECO:0000256" key="1">
    <source>
        <dbReference type="ARBA" id="ARBA00022723"/>
    </source>
</evidence>
<accession>A0A1Y1I3X1</accession>
<name>A0A1Y1I3X1_KLENI</name>
<dbReference type="Pfam" id="PF13920">
    <property type="entry name" value="zf-C3HC4_3"/>
    <property type="match status" value="1"/>
</dbReference>
<feature type="compositionally biased region" description="Polar residues" evidence="5">
    <location>
        <begin position="576"/>
        <end position="594"/>
    </location>
</feature>
<feature type="domain" description="RING-type" evidence="6">
    <location>
        <begin position="1020"/>
        <end position="1058"/>
    </location>
</feature>
<feature type="region of interest" description="Disordered" evidence="5">
    <location>
        <begin position="702"/>
        <end position="883"/>
    </location>
</feature>
<evidence type="ECO:0000256" key="4">
    <source>
        <dbReference type="PROSITE-ProRule" id="PRU00175"/>
    </source>
</evidence>
<feature type="compositionally biased region" description="Polar residues" evidence="5">
    <location>
        <begin position="853"/>
        <end position="873"/>
    </location>
</feature>
<dbReference type="SMART" id="SM00184">
    <property type="entry name" value="RING"/>
    <property type="match status" value="1"/>
</dbReference>
<feature type="compositionally biased region" description="Polar residues" evidence="5">
    <location>
        <begin position="667"/>
        <end position="679"/>
    </location>
</feature>
<feature type="region of interest" description="Disordered" evidence="5">
    <location>
        <begin position="995"/>
        <end position="1014"/>
    </location>
</feature>
<evidence type="ECO:0000259" key="6">
    <source>
        <dbReference type="PROSITE" id="PS50089"/>
    </source>
</evidence>
<evidence type="ECO:0000313" key="8">
    <source>
        <dbReference type="Proteomes" id="UP000054558"/>
    </source>
</evidence>
<feature type="compositionally biased region" description="Polar residues" evidence="5">
    <location>
        <begin position="771"/>
        <end position="782"/>
    </location>
</feature>